<dbReference type="EMBL" id="MUXN01000023">
    <property type="protein sequence ID" value="OOC02952.1"/>
    <property type="molecule type" value="Genomic_DNA"/>
</dbReference>
<sequence>MVAFRDSVFLAFIHVGQGTCRSYHVRAYLAEQCAGETTVRVTITSDVVRHGASYAGCRTRRSPSAR</sequence>
<organism evidence="1 2">
    <name type="scientific">Amycolatopsis azurea DSM 43854</name>
    <dbReference type="NCBI Taxonomy" id="1238180"/>
    <lineage>
        <taxon>Bacteria</taxon>
        <taxon>Bacillati</taxon>
        <taxon>Actinomycetota</taxon>
        <taxon>Actinomycetes</taxon>
        <taxon>Pseudonocardiales</taxon>
        <taxon>Pseudonocardiaceae</taxon>
        <taxon>Amycolatopsis</taxon>
    </lineage>
</organism>
<proteinExistence type="predicted"/>
<reference evidence="1 2" key="1">
    <citation type="submission" date="2017-02" db="EMBL/GenBank/DDBJ databases">
        <title>Amycolatopsis azurea DSM 43854 draft genome.</title>
        <authorList>
            <person name="Mayilraj S."/>
        </authorList>
    </citation>
    <scope>NUCLEOTIDE SEQUENCE [LARGE SCALE GENOMIC DNA]</scope>
    <source>
        <strain evidence="1 2">DSM 43854</strain>
    </source>
</reference>
<name>A0ABX3J5V7_9PSEU</name>
<dbReference type="Proteomes" id="UP000188551">
    <property type="component" value="Unassembled WGS sequence"/>
</dbReference>
<evidence type="ECO:0000313" key="1">
    <source>
        <dbReference type="EMBL" id="OOC02952.1"/>
    </source>
</evidence>
<comment type="caution">
    <text evidence="1">The sequence shown here is derived from an EMBL/GenBank/DDBJ whole genome shotgun (WGS) entry which is preliminary data.</text>
</comment>
<keyword evidence="2" id="KW-1185">Reference proteome</keyword>
<accession>A0ABX3J5V7</accession>
<gene>
    <name evidence="1" type="ORF">B0293_28655</name>
</gene>
<evidence type="ECO:0000313" key="2">
    <source>
        <dbReference type="Proteomes" id="UP000188551"/>
    </source>
</evidence>
<protein>
    <submittedName>
        <fullName evidence="1">Uncharacterized protein</fullName>
    </submittedName>
</protein>